<accession>A0A7Z0TRW5</accession>
<protein>
    <submittedName>
        <fullName evidence="1">Uncharacterized protein</fullName>
    </submittedName>
</protein>
<evidence type="ECO:0000313" key="2">
    <source>
        <dbReference type="EMBL" id="UGX94072.1"/>
    </source>
</evidence>
<dbReference type="EMBL" id="CP088280">
    <property type="protein sequence ID" value="UGX94072.1"/>
    <property type="molecule type" value="Genomic_DNA"/>
</dbReference>
<sequence length="56" mass="6178">MDGEKLVEIGTILAAGLQRLLARKSSRLSSRTEENPLDCGRIIEGHVMQSRMELAP</sequence>
<name>A0A7Z0TRW5_9BRAD</name>
<reference evidence="1" key="2">
    <citation type="submission" date="2020-06" db="EMBL/GenBank/DDBJ databases">
        <title>Whole Genome Sequence of Bradyrhizobium sp. Strain 323S2.</title>
        <authorList>
            <person name="Bromfield E.S.P."/>
        </authorList>
    </citation>
    <scope>NUCLEOTIDE SEQUENCE [LARGE SCALE GENOMIC DNA]</scope>
    <source>
        <strain evidence="1">323S2</strain>
    </source>
</reference>
<dbReference type="RefSeq" id="WP_166346426.1">
    <property type="nucleotide sequence ID" value="NZ_CP088280.1"/>
</dbReference>
<dbReference type="Proteomes" id="UP000564836">
    <property type="component" value="Chromosome"/>
</dbReference>
<organism evidence="1">
    <name type="scientific">Bradyrhizobium barranii subsp. barranii</name>
    <dbReference type="NCBI Taxonomy" id="2823807"/>
    <lineage>
        <taxon>Bacteria</taxon>
        <taxon>Pseudomonadati</taxon>
        <taxon>Pseudomonadota</taxon>
        <taxon>Alphaproteobacteria</taxon>
        <taxon>Hyphomicrobiales</taxon>
        <taxon>Nitrobacteraceae</taxon>
        <taxon>Bradyrhizobium</taxon>
        <taxon>Bradyrhizobium barranii</taxon>
    </lineage>
</organism>
<reference evidence="2 3" key="1">
    <citation type="journal article" date="2017" name="Syst. Appl. Microbiol.">
        <title>Soybeans inoculated with root zone soils of Canadian native legumes harbour diverse and novel Bradyrhizobium spp. that possess agricultural potential.</title>
        <authorList>
            <person name="Bromfield E.S.P."/>
            <person name="Cloutier S."/>
            <person name="Tambong J.T."/>
            <person name="Tran Thi T.V."/>
        </authorList>
    </citation>
    <scope>NUCLEOTIDE SEQUENCE [LARGE SCALE GENOMIC DNA]</scope>
    <source>
        <strain evidence="2 3">323S2</strain>
    </source>
</reference>
<dbReference type="AlphaFoldDB" id="A0A7Z0TRW5"/>
<reference evidence="2 3" key="3">
    <citation type="journal article" date="2022" name="Int. J. Syst. Evol. Microbiol.">
        <title>Strains of Bradyrhizobium barranii sp. nov. associated with legumes native to Canada are symbionts of soybeans and belong to different subspecies (subsp. barranii subsp. nov. and subsp. apii subsp. nov.) and symbiovars (sv. glycinearum and sv. septentrionale).</title>
        <authorList>
            <person name="Bromfield E.S.P."/>
            <person name="Cloutier S."/>
            <person name="Wasai-Hara S."/>
            <person name="Minamisawa K."/>
        </authorList>
    </citation>
    <scope>NUCLEOTIDE SEQUENCE [LARGE SCALE GENOMIC DNA]</scope>
    <source>
        <strain evidence="2 3">323S2</strain>
    </source>
</reference>
<evidence type="ECO:0000313" key="1">
    <source>
        <dbReference type="EMBL" id="NYY89870.1"/>
    </source>
</evidence>
<proteinExistence type="predicted"/>
<dbReference type="EMBL" id="JACBFH010000001">
    <property type="protein sequence ID" value="NYY89870.1"/>
    <property type="molecule type" value="Genomic_DNA"/>
</dbReference>
<evidence type="ECO:0000313" key="3">
    <source>
        <dbReference type="Proteomes" id="UP000564836"/>
    </source>
</evidence>
<gene>
    <name evidence="2" type="ORF">G6321_00052450</name>
    <name evidence="1" type="ORF">G6321_15990</name>
</gene>